<comment type="pathway">
    <text evidence="3">Protein modification.</text>
</comment>
<reference evidence="5" key="1">
    <citation type="submission" date="2023-06" db="EMBL/GenBank/DDBJ databases">
        <title>Reference genome for the Northern bat (Eptesicus nilssonii), a most northern bat species.</title>
        <authorList>
            <person name="Laine V.N."/>
            <person name="Pulliainen A.T."/>
            <person name="Lilley T.M."/>
        </authorList>
    </citation>
    <scope>NUCLEOTIDE SEQUENCE</scope>
    <source>
        <strain evidence="5">BLF_Eptnil</strain>
        <tissue evidence="5">Kidney</tissue>
    </source>
</reference>
<dbReference type="GO" id="GO:0005737">
    <property type="term" value="C:cytoplasm"/>
    <property type="evidence" value="ECO:0007669"/>
    <property type="project" value="TreeGrafter"/>
</dbReference>
<evidence type="ECO:0000313" key="5">
    <source>
        <dbReference type="EMBL" id="KAK1338597.1"/>
    </source>
</evidence>
<proteinExistence type="predicted"/>
<evidence type="ECO:0000256" key="2">
    <source>
        <dbReference type="ARBA" id="ARBA00022737"/>
    </source>
</evidence>
<dbReference type="PANTHER" id="PTHR46042:SF1">
    <property type="entry name" value="DIPHTHINE METHYLTRANSFERASE"/>
    <property type="match status" value="1"/>
</dbReference>
<evidence type="ECO:0000313" key="6">
    <source>
        <dbReference type="Proteomes" id="UP001177744"/>
    </source>
</evidence>
<protein>
    <submittedName>
        <fullName evidence="5">Uncharacterized protein</fullName>
    </submittedName>
</protein>
<keyword evidence="6" id="KW-1185">Reference proteome</keyword>
<dbReference type="GO" id="GO:0017183">
    <property type="term" value="P:protein histidyl modification to diphthamide"/>
    <property type="evidence" value="ECO:0007669"/>
    <property type="project" value="TreeGrafter"/>
</dbReference>
<evidence type="ECO:0000256" key="4">
    <source>
        <dbReference type="SAM" id="MobiDB-lite"/>
    </source>
</evidence>
<evidence type="ECO:0000256" key="3">
    <source>
        <dbReference type="ARBA" id="ARBA00043952"/>
    </source>
</evidence>
<name>A0AA40LNS7_CNENI</name>
<dbReference type="EMBL" id="JAULJE010000009">
    <property type="protein sequence ID" value="KAK1338597.1"/>
    <property type="molecule type" value="Genomic_DNA"/>
</dbReference>
<comment type="caution">
    <text evidence="5">The sequence shown here is derived from an EMBL/GenBank/DDBJ whole genome shotgun (WGS) entry which is preliminary data.</text>
</comment>
<dbReference type="Proteomes" id="UP001177744">
    <property type="component" value="Unassembled WGS sequence"/>
</dbReference>
<dbReference type="AlphaFoldDB" id="A0AA40LNS7"/>
<dbReference type="PANTHER" id="PTHR46042">
    <property type="entry name" value="DIPHTHINE METHYLTRANSFERASE"/>
    <property type="match status" value="1"/>
</dbReference>
<accession>A0AA40LNS7</accession>
<keyword evidence="2" id="KW-0677">Repeat</keyword>
<dbReference type="GO" id="GO:0061685">
    <property type="term" value="F:diphthine methylesterase activity"/>
    <property type="evidence" value="ECO:0007669"/>
    <property type="project" value="TreeGrafter"/>
</dbReference>
<evidence type="ECO:0000256" key="1">
    <source>
        <dbReference type="ARBA" id="ARBA00022574"/>
    </source>
</evidence>
<feature type="region of interest" description="Disordered" evidence="4">
    <location>
        <begin position="1"/>
        <end position="36"/>
    </location>
</feature>
<organism evidence="5 6">
    <name type="scientific">Cnephaeus nilssonii</name>
    <name type="common">Northern bat</name>
    <name type="synonym">Eptesicus nilssonii</name>
    <dbReference type="NCBI Taxonomy" id="3371016"/>
    <lineage>
        <taxon>Eukaryota</taxon>
        <taxon>Metazoa</taxon>
        <taxon>Chordata</taxon>
        <taxon>Craniata</taxon>
        <taxon>Vertebrata</taxon>
        <taxon>Euteleostomi</taxon>
        <taxon>Mammalia</taxon>
        <taxon>Eutheria</taxon>
        <taxon>Laurasiatheria</taxon>
        <taxon>Chiroptera</taxon>
        <taxon>Yangochiroptera</taxon>
        <taxon>Vespertilionidae</taxon>
        <taxon>Cnephaeus</taxon>
    </lineage>
</organism>
<feature type="compositionally biased region" description="Basic and acidic residues" evidence="4">
    <location>
        <begin position="13"/>
        <end position="28"/>
    </location>
</feature>
<sequence>MFPELSEVLGPADPERGGDAEEETRAREPGTNSRSFRFSVCELGSNPKPAPQASGTYQKGVRKFCEQENMTLLSLALAPDPSWQTGLAIPPPHLIPTASSDGWETGSRVQLMQAVDTEDTADSVEWCPLEGCRHQLWEPGNESELDVAEPQARLDSKKRHFCHPGQEMVPRLSAGHALLGVADAGGIQEDHLHPAAVARFALDKQCLALSLGWSTGKAGRARDQPLKTSSRALAAAVTPRAAAPPEAGPGGSRLQGVATWQTHYFEAWIAAFNYWQMEVVYSGYLAHLCSPARNTAWVYAASRVTPTRAGCGGSVAPSAWLPASDDLHAPWLQDHRLQAGSGGGAGHVQSLCPTRCPAHWCTEPTGPGSPPPSATDPSVIPLRVLFLQRPRSQNRRCGCRRVGCLTDNRSGSKKRISLQPPTEDVICACNLDVEIVGFGINLRATCSFYDHVLHLWKWKNS</sequence>
<gene>
    <name evidence="5" type="ORF">QTO34_019251</name>
</gene>
<dbReference type="InterPro" id="IPR052415">
    <property type="entry name" value="Diphthine_MTase"/>
</dbReference>
<keyword evidence="1" id="KW-0853">WD repeat</keyword>